<keyword evidence="3" id="KW-1185">Reference proteome</keyword>
<dbReference type="Proteomes" id="UP000762676">
    <property type="component" value="Unassembled WGS sequence"/>
</dbReference>
<feature type="domain" description="C-type lectin" evidence="1">
    <location>
        <begin position="150"/>
        <end position="199"/>
    </location>
</feature>
<evidence type="ECO:0000313" key="3">
    <source>
        <dbReference type="Proteomes" id="UP000762676"/>
    </source>
</evidence>
<evidence type="ECO:0000313" key="2">
    <source>
        <dbReference type="EMBL" id="GFR59439.1"/>
    </source>
</evidence>
<dbReference type="AlphaFoldDB" id="A0AAV4EFN9"/>
<dbReference type="Gene3D" id="3.10.100.10">
    <property type="entry name" value="Mannose-Binding Protein A, subunit A"/>
    <property type="match status" value="1"/>
</dbReference>
<proteinExistence type="predicted"/>
<protein>
    <recommendedName>
        <fullName evidence="1">C-type lectin domain-containing protein</fullName>
    </recommendedName>
</protein>
<sequence length="209" mass="24067">MIHNVVGHQNVTFIKVGVRVSLVNPDYTSPREAQVSCFSEGAKDLSLEWRIKSVYENQIQAHHKIGPSYVGGCIKWKRELQLLISPHGESPNPMEFICRAKYKGKTYDSKTLRIFTQTASHGYYAISCHEYWTYTRSPKLCYGIFKTPRLTWNEARKVCKSNGAYLANITNKDQAVHLKSQVQLQQFWIGALYQTKKRKHEAKVNLNTL</sequence>
<accession>A0AAV4EFN9</accession>
<dbReference type="EMBL" id="BMAT01010714">
    <property type="protein sequence ID" value="GFR59439.1"/>
    <property type="molecule type" value="Genomic_DNA"/>
</dbReference>
<dbReference type="InterPro" id="IPR001304">
    <property type="entry name" value="C-type_lectin-like"/>
</dbReference>
<comment type="caution">
    <text evidence="2">The sequence shown here is derived from an EMBL/GenBank/DDBJ whole genome shotgun (WGS) entry which is preliminary data.</text>
</comment>
<evidence type="ECO:0000259" key="1">
    <source>
        <dbReference type="Pfam" id="PF00059"/>
    </source>
</evidence>
<name>A0AAV4EFN9_9GAST</name>
<dbReference type="InterPro" id="IPR016187">
    <property type="entry name" value="CTDL_fold"/>
</dbReference>
<dbReference type="SUPFAM" id="SSF56436">
    <property type="entry name" value="C-type lectin-like"/>
    <property type="match status" value="1"/>
</dbReference>
<dbReference type="Pfam" id="PF00059">
    <property type="entry name" value="Lectin_C"/>
    <property type="match status" value="1"/>
</dbReference>
<gene>
    <name evidence="2" type="ORF">ElyMa_005385600</name>
</gene>
<dbReference type="InterPro" id="IPR016186">
    <property type="entry name" value="C-type_lectin-like/link_sf"/>
</dbReference>
<reference evidence="2 3" key="1">
    <citation type="journal article" date="2021" name="Elife">
        <title>Chloroplast acquisition without the gene transfer in kleptoplastic sea slugs, Plakobranchus ocellatus.</title>
        <authorList>
            <person name="Maeda T."/>
            <person name="Takahashi S."/>
            <person name="Yoshida T."/>
            <person name="Shimamura S."/>
            <person name="Takaki Y."/>
            <person name="Nagai Y."/>
            <person name="Toyoda A."/>
            <person name="Suzuki Y."/>
            <person name="Arimoto A."/>
            <person name="Ishii H."/>
            <person name="Satoh N."/>
            <person name="Nishiyama T."/>
            <person name="Hasebe M."/>
            <person name="Maruyama T."/>
            <person name="Minagawa J."/>
            <person name="Obokata J."/>
            <person name="Shigenobu S."/>
        </authorList>
    </citation>
    <scope>NUCLEOTIDE SEQUENCE [LARGE SCALE GENOMIC DNA]</scope>
</reference>
<organism evidence="2 3">
    <name type="scientific">Elysia marginata</name>
    <dbReference type="NCBI Taxonomy" id="1093978"/>
    <lineage>
        <taxon>Eukaryota</taxon>
        <taxon>Metazoa</taxon>
        <taxon>Spiralia</taxon>
        <taxon>Lophotrochozoa</taxon>
        <taxon>Mollusca</taxon>
        <taxon>Gastropoda</taxon>
        <taxon>Heterobranchia</taxon>
        <taxon>Euthyneura</taxon>
        <taxon>Panpulmonata</taxon>
        <taxon>Sacoglossa</taxon>
        <taxon>Placobranchoidea</taxon>
        <taxon>Plakobranchidae</taxon>
        <taxon>Elysia</taxon>
    </lineage>
</organism>
<dbReference type="CDD" id="cd00037">
    <property type="entry name" value="CLECT"/>
    <property type="match status" value="1"/>
</dbReference>